<feature type="domain" description="REase associating with pPIWI RE" evidence="1">
    <location>
        <begin position="263"/>
        <end position="376"/>
    </location>
</feature>
<comment type="caution">
    <text evidence="3">The sequence shown here is derived from an EMBL/GenBank/DDBJ whole genome shotgun (WGS) entry which is preliminary data.</text>
</comment>
<evidence type="ECO:0000259" key="2">
    <source>
        <dbReference type="Pfam" id="PF18156"/>
    </source>
</evidence>
<name>A0A8I1AGC7_THEIN</name>
<keyword evidence="4" id="KW-1185">Reference proteome</keyword>
<dbReference type="EMBL" id="JAECVW010000004">
    <property type="protein sequence ID" value="MBH8595488.1"/>
    <property type="molecule type" value="Genomic_DNA"/>
</dbReference>
<dbReference type="Pfam" id="PF18156">
    <property type="entry name" value="pPIWI_RE_Y"/>
    <property type="match status" value="1"/>
</dbReference>
<dbReference type="AlphaFoldDB" id="A0A8I1AGC7"/>
<evidence type="ECO:0000313" key="3">
    <source>
        <dbReference type="EMBL" id="MBH8595488.1"/>
    </source>
</evidence>
<evidence type="ECO:0000259" key="1">
    <source>
        <dbReference type="Pfam" id="PF18154"/>
    </source>
</evidence>
<accession>A0A8I1AGC7</accession>
<protein>
    <recommendedName>
        <fullName evidence="5">REase associating with pPIWI RE domain-containing protein</fullName>
    </recommendedName>
</protein>
<dbReference type="InterPro" id="IPR041191">
    <property type="entry name" value="pPIWI_RE_Y"/>
</dbReference>
<sequence length="377" mass="44697">MNKYISPDLLKEAEEVLIHLAAGVIYQEEKLKQHTYKPVTELEPSLQRAWDRLTLFCYTQEADPPKHFPELIEWLHCPVEKWEGVGDIFKELQLSGSILFYGSPTELCIELGKDYVGSSDLEREIQDRPMKEILKYCYDNYLVDEYSKARRFLVENPFLTRGIPEILDYYNWDSKIQSLLIQCYQPIPPICLRYDKQQKYIALCPRCGWALEWKNNQYAQCYSDLCGRIINIHDATFLECPQEAMRTIRGIQYSTVGPEKPLLNLYNLLTEKLKLNVELWPEIDLFDLYIEFPDGEFWAVDMKDIFNPRNLARIENRKEKSFSTVLLWEKAFFVFPTYRRKPGYLEVFKQTWKGQENCDAIFVDDFIKQVKERLKHA</sequence>
<proteinExistence type="predicted"/>
<dbReference type="RefSeq" id="WP_062843010.1">
    <property type="nucleotide sequence ID" value="NZ_JACEIR010000005.1"/>
</dbReference>
<gene>
    <name evidence="3" type="ORF">I8U20_09100</name>
</gene>
<feature type="domain" description="pPIWI-RE three-gene island" evidence="2">
    <location>
        <begin position="41"/>
        <end position="160"/>
    </location>
</feature>
<dbReference type="Proteomes" id="UP000633619">
    <property type="component" value="Unassembled WGS sequence"/>
</dbReference>
<dbReference type="Pfam" id="PF18154">
    <property type="entry name" value="pPIWI_RE_REase"/>
    <property type="match status" value="1"/>
</dbReference>
<reference evidence="3 4" key="1">
    <citation type="submission" date="2020-12" db="EMBL/GenBank/DDBJ databases">
        <title>WGS of Thermoactinomyces spp.</title>
        <authorList>
            <person name="Cheng K."/>
        </authorList>
    </citation>
    <scope>NUCLEOTIDE SEQUENCE [LARGE SCALE GENOMIC DNA]</scope>
    <source>
        <strain evidence="4">CICC 10671\DSM 43846</strain>
    </source>
</reference>
<evidence type="ECO:0000313" key="4">
    <source>
        <dbReference type="Proteomes" id="UP000633619"/>
    </source>
</evidence>
<dbReference type="InterPro" id="IPR040828">
    <property type="entry name" value="pPIWI_RE_REase"/>
</dbReference>
<evidence type="ECO:0008006" key="5">
    <source>
        <dbReference type="Google" id="ProtNLM"/>
    </source>
</evidence>
<organism evidence="3 4">
    <name type="scientific">Thermoactinomyces intermedius</name>
    <dbReference type="NCBI Taxonomy" id="2024"/>
    <lineage>
        <taxon>Bacteria</taxon>
        <taxon>Bacillati</taxon>
        <taxon>Bacillota</taxon>
        <taxon>Bacilli</taxon>
        <taxon>Bacillales</taxon>
        <taxon>Thermoactinomycetaceae</taxon>
        <taxon>Thermoactinomyces</taxon>
    </lineage>
</organism>